<dbReference type="InterPro" id="IPR013087">
    <property type="entry name" value="Znf_C2H2_type"/>
</dbReference>
<reference evidence="4" key="1">
    <citation type="submission" date="2022-03" db="EMBL/GenBank/DDBJ databases">
        <authorList>
            <person name="Legras J.-L."/>
            <person name="Devillers H."/>
            <person name="Grondin C."/>
        </authorList>
    </citation>
    <scope>NUCLEOTIDE SEQUENCE</scope>
    <source>
        <strain evidence="4">CLIB 1423</strain>
    </source>
</reference>
<name>A0A9P0QKW6_9ASCO</name>
<dbReference type="AlphaFoldDB" id="A0A9P0QKW6"/>
<dbReference type="PROSITE" id="PS00028">
    <property type="entry name" value="ZINC_FINGER_C2H2_1"/>
    <property type="match status" value="1"/>
</dbReference>
<dbReference type="EMBL" id="CAKXYY010000001">
    <property type="protein sequence ID" value="CAH2350401.1"/>
    <property type="molecule type" value="Genomic_DNA"/>
</dbReference>
<keyword evidence="1" id="KW-0862">Zinc</keyword>
<dbReference type="Proteomes" id="UP000837801">
    <property type="component" value="Unassembled WGS sequence"/>
</dbReference>
<evidence type="ECO:0000256" key="2">
    <source>
        <dbReference type="SAM" id="MobiDB-lite"/>
    </source>
</evidence>
<accession>A0A9P0QKW6</accession>
<evidence type="ECO:0000313" key="4">
    <source>
        <dbReference type="EMBL" id="CAH2350401.1"/>
    </source>
</evidence>
<feature type="region of interest" description="Disordered" evidence="2">
    <location>
        <begin position="1"/>
        <end position="20"/>
    </location>
</feature>
<proteinExistence type="predicted"/>
<dbReference type="Gene3D" id="3.30.160.60">
    <property type="entry name" value="Classic Zinc Finger"/>
    <property type="match status" value="1"/>
</dbReference>
<protein>
    <recommendedName>
        <fullName evidence="3">C2H2-type domain-containing protein</fullName>
    </recommendedName>
</protein>
<evidence type="ECO:0000313" key="5">
    <source>
        <dbReference type="Proteomes" id="UP000837801"/>
    </source>
</evidence>
<dbReference type="PROSITE" id="PS50157">
    <property type="entry name" value="ZINC_FINGER_C2H2_2"/>
    <property type="match status" value="1"/>
</dbReference>
<evidence type="ECO:0000256" key="1">
    <source>
        <dbReference type="PROSITE-ProRule" id="PRU00042"/>
    </source>
</evidence>
<evidence type="ECO:0000259" key="3">
    <source>
        <dbReference type="PROSITE" id="PS50157"/>
    </source>
</evidence>
<keyword evidence="1" id="KW-0863">Zinc-finger</keyword>
<feature type="domain" description="C2H2-type" evidence="3">
    <location>
        <begin position="58"/>
        <end position="81"/>
    </location>
</feature>
<keyword evidence="5" id="KW-1185">Reference proteome</keyword>
<dbReference type="SMART" id="SM00355">
    <property type="entry name" value="ZnF_C2H2"/>
    <property type="match status" value="3"/>
</dbReference>
<dbReference type="InterPro" id="IPR039258">
    <property type="entry name" value="ZNF511"/>
</dbReference>
<dbReference type="PANTHER" id="PTHR21354">
    <property type="entry name" value="ZINC FINGER PROTEIN 511"/>
    <property type="match status" value="1"/>
</dbReference>
<keyword evidence="1" id="KW-0479">Metal-binding</keyword>
<sequence>MSKRQRHDEDDDDGSEVDSGQLISESFSPIFCNTPPCRELKFSSYEMYESHILSNHSHKCSECKKRFPSEFMLELHIEENHNPFFTIKKEKGEKVYRCFESTCSKVSSERRKRRLHMIDKHGYPKNYRFNIVDTGLNKTTSLLR</sequence>
<gene>
    <name evidence="4" type="ORF">CLIB1423_01S09252</name>
</gene>
<comment type="caution">
    <text evidence="4">The sequence shown here is derived from an EMBL/GenBank/DDBJ whole genome shotgun (WGS) entry which is preliminary data.</text>
</comment>
<organism evidence="4 5">
    <name type="scientific">[Candida] railenensis</name>
    <dbReference type="NCBI Taxonomy" id="45579"/>
    <lineage>
        <taxon>Eukaryota</taxon>
        <taxon>Fungi</taxon>
        <taxon>Dikarya</taxon>
        <taxon>Ascomycota</taxon>
        <taxon>Saccharomycotina</taxon>
        <taxon>Pichiomycetes</taxon>
        <taxon>Debaryomycetaceae</taxon>
        <taxon>Kurtzmaniella</taxon>
    </lineage>
</organism>
<dbReference type="PANTHER" id="PTHR21354:SF0">
    <property type="entry name" value="ZINC FINGER PROTEIN 511"/>
    <property type="match status" value="1"/>
</dbReference>
<dbReference type="GO" id="GO:0008270">
    <property type="term" value="F:zinc ion binding"/>
    <property type="evidence" value="ECO:0007669"/>
    <property type="project" value="UniProtKB-KW"/>
</dbReference>
<dbReference type="OrthoDB" id="18440at2759"/>